<reference evidence="3" key="1">
    <citation type="submission" date="2020-10" db="EMBL/GenBank/DDBJ databases">
        <title>De novo genome project of the cellulose decomposer Thermobifida halotolerans type strain.</title>
        <authorList>
            <person name="Nagy I."/>
            <person name="Horvath B."/>
            <person name="Kukolya J."/>
            <person name="Nagy I."/>
            <person name="Orsini M."/>
        </authorList>
    </citation>
    <scope>NUCLEOTIDE SEQUENCE</scope>
    <source>
        <strain evidence="3">DSM 44931</strain>
    </source>
</reference>
<dbReference type="AlphaFoldDB" id="A0AA97LUZ6"/>
<dbReference type="SUPFAM" id="SSF51735">
    <property type="entry name" value="NAD(P)-binding Rossmann-fold domains"/>
    <property type="match status" value="1"/>
</dbReference>
<protein>
    <submittedName>
        <fullName evidence="3">NADPH-dependent F420 reductase</fullName>
    </submittedName>
</protein>
<dbReference type="GO" id="GO:0016491">
    <property type="term" value="F:oxidoreductase activity"/>
    <property type="evidence" value="ECO:0007669"/>
    <property type="project" value="UniProtKB-KW"/>
</dbReference>
<keyword evidence="1" id="KW-0560">Oxidoreductase</keyword>
<evidence type="ECO:0000256" key="1">
    <source>
        <dbReference type="ARBA" id="ARBA00023002"/>
    </source>
</evidence>
<dbReference type="PANTHER" id="PTHR14239">
    <property type="entry name" value="DUDULIN-RELATED"/>
    <property type="match status" value="1"/>
</dbReference>
<feature type="domain" description="Pyrroline-5-carboxylate reductase catalytic N-terminal" evidence="2">
    <location>
        <begin position="24"/>
        <end position="114"/>
    </location>
</feature>
<proteinExistence type="predicted"/>
<gene>
    <name evidence="3" type="ORF">NI17_017040</name>
</gene>
<keyword evidence="4" id="KW-1185">Reference proteome</keyword>
<accession>A0AA97LUZ6</accession>
<evidence type="ECO:0000259" key="2">
    <source>
        <dbReference type="Pfam" id="PF03807"/>
    </source>
</evidence>
<sequence>MVVDHSTHRHKRQNSMHSTRPLHLGILGAGRIGSTLARHWVRAGHTVVLGSRSPERLTDLVGELGPRASADTAPRAARHSDVVVLAVPHTALAATLDAVGTALDGKVVVDTTNPVTFSPDGRIVSTLPEGRTAGEATAALLPRSRVVRAFTHVMYELLASRGLAQPLLWAMTIAGDDADAKRTVADLVRDTGFTPVDIGSLAESAPLDPGGALFPQTSTAADLLARIA</sequence>
<organism evidence="3 4">
    <name type="scientific">Thermobifida halotolerans</name>
    <dbReference type="NCBI Taxonomy" id="483545"/>
    <lineage>
        <taxon>Bacteria</taxon>
        <taxon>Bacillati</taxon>
        <taxon>Actinomycetota</taxon>
        <taxon>Actinomycetes</taxon>
        <taxon>Streptosporangiales</taxon>
        <taxon>Nocardiopsidaceae</taxon>
        <taxon>Thermobifida</taxon>
    </lineage>
</organism>
<dbReference type="InterPro" id="IPR051267">
    <property type="entry name" value="STEAP_metalloreductase"/>
</dbReference>
<dbReference type="Gene3D" id="3.40.50.720">
    <property type="entry name" value="NAD(P)-binding Rossmann-like Domain"/>
    <property type="match status" value="1"/>
</dbReference>
<name>A0AA97LUZ6_9ACTN</name>
<dbReference type="KEGG" id="thao:NI17_017040"/>
<dbReference type="Proteomes" id="UP000265719">
    <property type="component" value="Chromosome"/>
</dbReference>
<evidence type="ECO:0000313" key="4">
    <source>
        <dbReference type="Proteomes" id="UP000265719"/>
    </source>
</evidence>
<dbReference type="EMBL" id="CP063196">
    <property type="protein sequence ID" value="UOE18515.1"/>
    <property type="molecule type" value="Genomic_DNA"/>
</dbReference>
<dbReference type="PANTHER" id="PTHR14239:SF10">
    <property type="entry name" value="REDUCTASE"/>
    <property type="match status" value="1"/>
</dbReference>
<dbReference type="InterPro" id="IPR028939">
    <property type="entry name" value="P5C_Rdtase_cat_N"/>
</dbReference>
<evidence type="ECO:0000313" key="3">
    <source>
        <dbReference type="EMBL" id="UOE18515.1"/>
    </source>
</evidence>
<dbReference type="InterPro" id="IPR036291">
    <property type="entry name" value="NAD(P)-bd_dom_sf"/>
</dbReference>
<dbReference type="Pfam" id="PF03807">
    <property type="entry name" value="F420_oxidored"/>
    <property type="match status" value="1"/>
</dbReference>
<dbReference type="RefSeq" id="WP_119267838.1">
    <property type="nucleotide sequence ID" value="NZ_CP063196.1"/>
</dbReference>